<dbReference type="EMBL" id="CP133006">
    <property type="protein sequence ID" value="WZG10064.1"/>
    <property type="molecule type" value="Genomic_DNA"/>
</dbReference>
<sequence>MTIEEKLFNTAQQFIKSRYPEGWGGAAAMYSKKGNIYISVAPEIINASSALCIETGAILEAHKNQDAITHSICVVRDDTQSHFKILTPCGTCQERLAYWGDKVKVGVTVRNNQLLYKNLKELQPYHWTHAYDDIKYCDDDDA</sequence>
<dbReference type="InterPro" id="IPR016193">
    <property type="entry name" value="Cytidine_deaminase-like"/>
</dbReference>
<evidence type="ECO:0000313" key="2">
    <source>
        <dbReference type="Proteomes" id="UP001468345"/>
    </source>
</evidence>
<dbReference type="CDD" id="cd01283">
    <property type="entry name" value="cytidine_deaminase"/>
    <property type="match status" value="1"/>
</dbReference>
<keyword evidence="1" id="KW-0378">Hydrolase</keyword>
<accession>A0ABZ2WE01</accession>
<proteinExistence type="predicted"/>
<protein>
    <submittedName>
        <fullName evidence="1">Cytidine deaminase</fullName>
        <ecNumber evidence="1">3.5.4.5</ecNumber>
    </submittedName>
</protein>
<dbReference type="RefSeq" id="WP_341636495.1">
    <property type="nucleotide sequence ID" value="NZ_CP133006.1"/>
</dbReference>
<organism evidence="1 2">
    <name type="scientific">Staphylococcus casei</name>
    <dbReference type="NCBI Taxonomy" id="201828"/>
    <lineage>
        <taxon>Bacteria</taxon>
        <taxon>Bacillati</taxon>
        <taxon>Bacillota</taxon>
        <taxon>Bacilli</taxon>
        <taxon>Bacillales</taxon>
        <taxon>Staphylococcaceae</taxon>
        <taxon>Staphylococcus</taxon>
    </lineage>
</organism>
<gene>
    <name evidence="1" type="ORF">SHJJP9002_002043</name>
</gene>
<dbReference type="GO" id="GO:0004126">
    <property type="term" value="F:cytidine deaminase activity"/>
    <property type="evidence" value="ECO:0007669"/>
    <property type="project" value="UniProtKB-EC"/>
</dbReference>
<dbReference type="EC" id="3.5.4.5" evidence="1"/>
<dbReference type="Gene3D" id="3.40.140.10">
    <property type="entry name" value="Cytidine Deaminase, domain 2"/>
    <property type="match status" value="1"/>
</dbReference>
<keyword evidence="2" id="KW-1185">Reference proteome</keyword>
<dbReference type="SUPFAM" id="SSF53927">
    <property type="entry name" value="Cytidine deaminase-like"/>
    <property type="match status" value="1"/>
</dbReference>
<evidence type="ECO:0000313" key="1">
    <source>
        <dbReference type="EMBL" id="WZG10064.1"/>
    </source>
</evidence>
<name>A0ABZ2WE01_9STAP</name>
<reference evidence="1 2" key="1">
    <citation type="journal article" date="2024" name="ISME J.">
        <title>Staphylococcus epidermidis bacteriocin A37 kills natural competitors with a unique mechanism of action.</title>
        <authorList>
            <person name="Puls J.S."/>
            <person name="Winnerling B."/>
            <person name="Power J.J."/>
            <person name="Kruger A.M."/>
            <person name="Brajtenbach D."/>
            <person name="Johnson M."/>
            <person name="Bilici K."/>
            <person name="Camus L."/>
            <person name="Fliesswasser T."/>
            <person name="Schneider T."/>
            <person name="Sahl H.G."/>
            <person name="Ghosal D."/>
            <person name="Kubitscheck U."/>
            <person name="Heilbronner S."/>
            <person name="Grein F."/>
        </authorList>
    </citation>
    <scope>NUCLEOTIDE SEQUENCE [LARGE SCALE GENOMIC DNA]</scope>
    <source>
        <strain evidence="1 2">SCK7</strain>
    </source>
</reference>
<dbReference type="Proteomes" id="UP001468345">
    <property type="component" value="Chromosome"/>
</dbReference>
<dbReference type="NCBIfam" id="NF006155">
    <property type="entry name" value="PRK08298.1"/>
    <property type="match status" value="1"/>
</dbReference>